<dbReference type="SUPFAM" id="SSF54909">
    <property type="entry name" value="Dimeric alpha+beta barrel"/>
    <property type="match status" value="1"/>
</dbReference>
<proteinExistence type="predicted"/>
<evidence type="ECO:0000256" key="1">
    <source>
        <dbReference type="SAM" id="MobiDB-lite"/>
    </source>
</evidence>
<accession>A0ABX0TK17</accession>
<name>A0ABX0TK17_9MICC</name>
<sequence>MKRFKDEYPGELHMRVCFRSSVQPALMDQYKQRHAAVWPEMLSALKSAGWNNYSLFLAPDGQLIGYLECEDYADAQARMALTDVNARWQSEMATLFANSDLPPDQGFEIVEEVFNLEDQLAAAGIAASGGSTSSTNHPEHAEHSDQREQA</sequence>
<dbReference type="Proteomes" id="UP000802392">
    <property type="component" value="Unassembled WGS sequence"/>
</dbReference>
<comment type="caution">
    <text evidence="2">The sequence shown here is derived from an EMBL/GenBank/DDBJ whole genome shotgun (WGS) entry which is preliminary data.</text>
</comment>
<organism evidence="2 3">
    <name type="scientific">Paenarthrobacter ilicis</name>
    <dbReference type="NCBI Taxonomy" id="43665"/>
    <lineage>
        <taxon>Bacteria</taxon>
        <taxon>Bacillati</taxon>
        <taxon>Actinomycetota</taxon>
        <taxon>Actinomycetes</taxon>
        <taxon>Micrococcales</taxon>
        <taxon>Micrococcaceae</taxon>
        <taxon>Paenarthrobacter</taxon>
    </lineage>
</organism>
<keyword evidence="2" id="KW-0413">Isomerase</keyword>
<protein>
    <submittedName>
        <fullName evidence="2">L-rhamnose mutarotase</fullName>
        <ecNumber evidence="2">5.1.3.32</ecNumber>
    </submittedName>
</protein>
<dbReference type="EMBL" id="JAAOZD010000005">
    <property type="protein sequence ID" value="NIJ02469.1"/>
    <property type="molecule type" value="Genomic_DNA"/>
</dbReference>
<dbReference type="EC" id="5.1.3.32" evidence="2"/>
<evidence type="ECO:0000313" key="3">
    <source>
        <dbReference type="Proteomes" id="UP000802392"/>
    </source>
</evidence>
<feature type="compositionally biased region" description="Low complexity" evidence="1">
    <location>
        <begin position="125"/>
        <end position="135"/>
    </location>
</feature>
<keyword evidence="3" id="KW-1185">Reference proteome</keyword>
<dbReference type="PANTHER" id="PTHR34389">
    <property type="entry name" value="L-RHAMNOSE MUTAROTASE"/>
    <property type="match status" value="1"/>
</dbReference>
<dbReference type="GO" id="GO:0062192">
    <property type="term" value="F:L-rhamnose mutarotase activity"/>
    <property type="evidence" value="ECO:0007669"/>
    <property type="project" value="UniProtKB-EC"/>
</dbReference>
<evidence type="ECO:0000313" key="2">
    <source>
        <dbReference type="EMBL" id="NIJ02469.1"/>
    </source>
</evidence>
<dbReference type="Pfam" id="PF05336">
    <property type="entry name" value="rhaM"/>
    <property type="match status" value="1"/>
</dbReference>
<dbReference type="InterPro" id="IPR011008">
    <property type="entry name" value="Dimeric_a/b-barrel"/>
</dbReference>
<reference evidence="2 3" key="1">
    <citation type="submission" date="2020-03" db="EMBL/GenBank/DDBJ databases">
        <title>Genomic Encyclopedia of Type Strains, Phase III (KMG-III): the genomes of soil and plant-associated and newly described type strains.</title>
        <authorList>
            <person name="Whitman W."/>
        </authorList>
    </citation>
    <scope>NUCLEOTIDE SEQUENCE [LARGE SCALE GENOMIC DNA]</scope>
    <source>
        <strain evidence="2 3">CECT 4207</strain>
    </source>
</reference>
<feature type="compositionally biased region" description="Basic and acidic residues" evidence="1">
    <location>
        <begin position="137"/>
        <end position="150"/>
    </location>
</feature>
<dbReference type="Gene3D" id="3.30.70.100">
    <property type="match status" value="1"/>
</dbReference>
<gene>
    <name evidence="2" type="ORF">FHR86_002810</name>
</gene>
<feature type="region of interest" description="Disordered" evidence="1">
    <location>
        <begin position="125"/>
        <end position="150"/>
    </location>
</feature>
<dbReference type="PANTHER" id="PTHR34389:SF2">
    <property type="entry name" value="L-RHAMNOSE MUTAROTASE"/>
    <property type="match status" value="1"/>
</dbReference>
<dbReference type="InterPro" id="IPR008000">
    <property type="entry name" value="Rham/fucose_mutarotase"/>
</dbReference>